<dbReference type="RefSeq" id="WP_344790199.1">
    <property type="nucleotide sequence ID" value="NZ_BAABBV010000001.1"/>
</dbReference>
<dbReference type="InterPro" id="IPR036590">
    <property type="entry name" value="SRAP-like"/>
</dbReference>
<proteinExistence type="inferred from homology"/>
<protein>
    <recommendedName>
        <fullName evidence="8">Abasic site processing protein</fullName>
        <ecNumber evidence="8">3.4.-.-</ecNumber>
    </recommendedName>
</protein>
<dbReference type="Pfam" id="PF02586">
    <property type="entry name" value="SRAP"/>
    <property type="match status" value="1"/>
</dbReference>
<keyword evidence="5" id="KW-0190">Covalent protein-DNA linkage</keyword>
<evidence type="ECO:0000313" key="9">
    <source>
        <dbReference type="EMBL" id="GAA4155865.1"/>
    </source>
</evidence>
<gene>
    <name evidence="9" type="ORF">GCM10022286_05450</name>
</gene>
<organism evidence="9 10">
    <name type="scientific">Gryllotalpicola daejeonensis</name>
    <dbReference type="NCBI Taxonomy" id="993087"/>
    <lineage>
        <taxon>Bacteria</taxon>
        <taxon>Bacillati</taxon>
        <taxon>Actinomycetota</taxon>
        <taxon>Actinomycetes</taxon>
        <taxon>Micrococcales</taxon>
        <taxon>Microbacteriaceae</taxon>
        <taxon>Gryllotalpicola</taxon>
    </lineage>
</organism>
<comment type="similarity">
    <text evidence="1 8">Belongs to the SOS response-associated peptidase family.</text>
</comment>
<keyword evidence="10" id="KW-1185">Reference proteome</keyword>
<dbReference type="SUPFAM" id="SSF143081">
    <property type="entry name" value="BB1717-like"/>
    <property type="match status" value="1"/>
</dbReference>
<evidence type="ECO:0000256" key="6">
    <source>
        <dbReference type="ARBA" id="ARBA00023125"/>
    </source>
</evidence>
<evidence type="ECO:0000256" key="8">
    <source>
        <dbReference type="RuleBase" id="RU364100"/>
    </source>
</evidence>
<evidence type="ECO:0000256" key="5">
    <source>
        <dbReference type="ARBA" id="ARBA00023124"/>
    </source>
</evidence>
<keyword evidence="7" id="KW-0456">Lyase</keyword>
<keyword evidence="2 8" id="KW-0645">Protease</keyword>
<dbReference type="Gene3D" id="3.90.1680.10">
    <property type="entry name" value="SOS response associated peptidase-like"/>
    <property type="match status" value="1"/>
</dbReference>
<sequence>MCGRFALDDKVNALITDFVMSGGELEDYIPASWVPSWNISPTDQIGVILESKKGDAAVQRRFETAHWSLIPSWSKTKKLKFPTFNARAEEAATKAMFKASVVSKRAIIPANGYFEWQTVGKTKTPYFIHPEGEELMGLAGLYSWWADPAFDRDDPARWVLSATILTADTIQTLADIHDRNPVMLPRELWAHWIDPTVVGDQRLLDEMIEVSKGVASTLVFDRVGPVKGNGPELIRPLTRFQAD</sequence>
<keyword evidence="6" id="KW-0238">DNA-binding</keyword>
<accession>A0ABP7ZF49</accession>
<dbReference type="Proteomes" id="UP001415169">
    <property type="component" value="Unassembled WGS sequence"/>
</dbReference>
<dbReference type="InterPro" id="IPR003738">
    <property type="entry name" value="SRAP"/>
</dbReference>
<evidence type="ECO:0000256" key="7">
    <source>
        <dbReference type="ARBA" id="ARBA00023239"/>
    </source>
</evidence>
<keyword evidence="3" id="KW-0227">DNA damage</keyword>
<evidence type="ECO:0000256" key="3">
    <source>
        <dbReference type="ARBA" id="ARBA00022763"/>
    </source>
</evidence>
<dbReference type="EC" id="3.4.-.-" evidence="8"/>
<evidence type="ECO:0000256" key="1">
    <source>
        <dbReference type="ARBA" id="ARBA00008136"/>
    </source>
</evidence>
<dbReference type="PANTHER" id="PTHR13604:SF0">
    <property type="entry name" value="ABASIC SITE PROCESSING PROTEIN HMCES"/>
    <property type="match status" value="1"/>
</dbReference>
<reference evidence="9" key="1">
    <citation type="journal article" date="2014" name="Int. J. Syst. Evol. Microbiol.">
        <title>Complete genome of a new Firmicutes species belonging to the dominant human colonic microbiota ('Ruminococcus bicirculans') reveals two chromosomes and a selective capacity to utilize plant glucans.</title>
        <authorList>
            <consortium name="NISC Comparative Sequencing Program"/>
            <person name="Wegmann U."/>
            <person name="Louis P."/>
            <person name="Goesmann A."/>
            <person name="Henrissat B."/>
            <person name="Duncan S.H."/>
            <person name="Flint H.J."/>
        </authorList>
    </citation>
    <scope>NUCLEOTIDE SEQUENCE</scope>
    <source>
        <strain evidence="9">JCM 17590</strain>
    </source>
</reference>
<keyword evidence="4 8" id="KW-0378">Hydrolase</keyword>
<dbReference type="EMBL" id="BAABBV010000001">
    <property type="protein sequence ID" value="GAA4155865.1"/>
    <property type="molecule type" value="Genomic_DNA"/>
</dbReference>
<dbReference type="PANTHER" id="PTHR13604">
    <property type="entry name" value="DC12-RELATED"/>
    <property type="match status" value="1"/>
</dbReference>
<name>A0ABP7ZF49_9MICO</name>
<evidence type="ECO:0000256" key="2">
    <source>
        <dbReference type="ARBA" id="ARBA00022670"/>
    </source>
</evidence>
<comment type="caution">
    <text evidence="9">The sequence shown here is derived from an EMBL/GenBank/DDBJ whole genome shotgun (WGS) entry which is preliminary data.</text>
</comment>
<evidence type="ECO:0000313" key="10">
    <source>
        <dbReference type="Proteomes" id="UP001415169"/>
    </source>
</evidence>
<evidence type="ECO:0000256" key="4">
    <source>
        <dbReference type="ARBA" id="ARBA00022801"/>
    </source>
</evidence>
<reference evidence="9" key="2">
    <citation type="submission" date="2023-12" db="EMBL/GenBank/DDBJ databases">
        <authorList>
            <person name="Sun Q."/>
            <person name="Inoue M."/>
        </authorList>
    </citation>
    <scope>NUCLEOTIDE SEQUENCE</scope>
    <source>
        <strain evidence="9">JCM 17590</strain>
    </source>
</reference>